<accession>A0A2H3U039</accession>
<dbReference type="GO" id="GO:0016491">
    <property type="term" value="F:oxidoreductase activity"/>
    <property type="evidence" value="ECO:0007669"/>
    <property type="project" value="UniProtKB-KW"/>
</dbReference>
<dbReference type="VEuPathDB" id="FungiDB:FOC1_g10000578"/>
<keyword evidence="2" id="KW-0285">Flavoprotein</keyword>
<dbReference type="SUPFAM" id="SSF56176">
    <property type="entry name" value="FAD-binding/transporter-associated domain-like"/>
    <property type="match status" value="1"/>
</dbReference>
<dbReference type="Gene3D" id="3.30.465.10">
    <property type="match status" value="1"/>
</dbReference>
<reference evidence="7" key="1">
    <citation type="submission" date="2016-09" db="EMBL/GenBank/DDBJ databases">
        <authorList>
            <person name="Guldener U."/>
        </authorList>
    </citation>
    <scope>NUCLEOTIDE SEQUENCE [LARGE SCALE GENOMIC DNA]</scope>
    <source>
        <strain evidence="7">V64-1</strain>
    </source>
</reference>
<dbReference type="Pfam" id="PF08031">
    <property type="entry name" value="BBE"/>
    <property type="match status" value="1"/>
</dbReference>
<dbReference type="InterPro" id="IPR036318">
    <property type="entry name" value="FAD-bd_PCMH-like_sf"/>
</dbReference>
<dbReference type="Proteomes" id="UP000219369">
    <property type="component" value="Unassembled WGS sequence"/>
</dbReference>
<sequence length="501" mass="53967">MKFAHLYLVGQLFTSTNAIGPKVQNSRLSLQSDGTNCENACAILASEFPGRFHYDDDDSDFTIWDQKQLETTYVCHVQPASANEVSRVLQVLVHNWCRFAVKCGGHSRFPDDSVSVDGVTIDLGWINSTIISGDKKTARVGGGSLSRQVFAALDPYGLAYVGGRVGQVGIGGFTLGGGTSVLAGKYGWALDHVLEYEIVLANSTIVTASQDLHPDLYYALRGGGNNYGIVTSLNISVFPQGPVYTGSRTFGDGQTDRVLEEAEKVFAVQDSEDTAVGLEYQYTHTVQSGWSISTTQRYAKPILYPSVFDSLNSIPALGNLTGGINSLANSTSSQGELGITRNVFTTLTHYPSIDLSKKGLAILKGLVEGRNLTSLNPQLITYSIPAATMAMSKARGGNALGLDVEGHLILNLLSLSWTDSAMDNAAYALANDFIADFQNAAESLDSFHPFVYINYANKGQDVFVSYGKDNYGRLIEVQQALDPKGVFTTSGLWTGFFKSPA</sequence>
<dbReference type="VEuPathDB" id="FungiDB:FOMG_14249"/>
<feature type="domain" description="FAD-binding PCMH-type" evidence="5">
    <location>
        <begin position="66"/>
        <end position="240"/>
    </location>
</feature>
<dbReference type="GO" id="GO:0071949">
    <property type="term" value="F:FAD binding"/>
    <property type="evidence" value="ECO:0007669"/>
    <property type="project" value="InterPro"/>
</dbReference>
<dbReference type="VEuPathDB" id="FungiDB:HZS61_016060"/>
<dbReference type="InterPro" id="IPR006094">
    <property type="entry name" value="Oxid_FAD_bind_N"/>
</dbReference>
<organism evidence="6 7">
    <name type="scientific">Fusarium oxysporum</name>
    <name type="common">Fusarium vascular wilt</name>
    <dbReference type="NCBI Taxonomy" id="5507"/>
    <lineage>
        <taxon>Eukaryota</taxon>
        <taxon>Fungi</taxon>
        <taxon>Dikarya</taxon>
        <taxon>Ascomycota</taxon>
        <taxon>Pezizomycotina</taxon>
        <taxon>Sordariomycetes</taxon>
        <taxon>Hypocreomycetidae</taxon>
        <taxon>Hypocreales</taxon>
        <taxon>Nectriaceae</taxon>
        <taxon>Fusarium</taxon>
        <taxon>Fusarium oxysporum species complex</taxon>
    </lineage>
</organism>
<dbReference type="VEuPathDB" id="FungiDB:FOZG_11795"/>
<dbReference type="PROSITE" id="PS51387">
    <property type="entry name" value="FAD_PCMH"/>
    <property type="match status" value="1"/>
</dbReference>
<keyword evidence="3" id="KW-0274">FAD</keyword>
<evidence type="ECO:0000259" key="5">
    <source>
        <dbReference type="PROSITE" id="PS51387"/>
    </source>
</evidence>
<protein>
    <submittedName>
        <fullName evidence="6">Related to 6-hydroxy-d-nicotine oxidase</fullName>
    </submittedName>
</protein>
<keyword evidence="4" id="KW-0560">Oxidoreductase</keyword>
<evidence type="ECO:0000256" key="1">
    <source>
        <dbReference type="ARBA" id="ARBA00005466"/>
    </source>
</evidence>
<dbReference type="InterPro" id="IPR016169">
    <property type="entry name" value="FAD-bd_PCMH_sub2"/>
</dbReference>
<dbReference type="AlphaFoldDB" id="A0A2H3U039"/>
<proteinExistence type="inferred from homology"/>
<evidence type="ECO:0000256" key="2">
    <source>
        <dbReference type="ARBA" id="ARBA00022630"/>
    </source>
</evidence>
<evidence type="ECO:0000256" key="4">
    <source>
        <dbReference type="ARBA" id="ARBA00023002"/>
    </source>
</evidence>
<evidence type="ECO:0000313" key="6">
    <source>
        <dbReference type="EMBL" id="SCO88886.1"/>
    </source>
</evidence>
<dbReference type="EMBL" id="FMJY01000007">
    <property type="protein sequence ID" value="SCO88886.1"/>
    <property type="molecule type" value="Genomic_DNA"/>
</dbReference>
<evidence type="ECO:0000313" key="7">
    <source>
        <dbReference type="Proteomes" id="UP000219369"/>
    </source>
</evidence>
<dbReference type="OrthoDB" id="2151789at2759"/>
<dbReference type="PANTHER" id="PTHR42973:SF13">
    <property type="entry name" value="FAD-BINDING PCMH-TYPE DOMAIN-CONTAINING PROTEIN"/>
    <property type="match status" value="1"/>
</dbReference>
<dbReference type="InterPro" id="IPR012951">
    <property type="entry name" value="BBE"/>
</dbReference>
<dbReference type="PANTHER" id="PTHR42973">
    <property type="entry name" value="BINDING OXIDOREDUCTASE, PUTATIVE (AFU_ORTHOLOGUE AFUA_1G17690)-RELATED"/>
    <property type="match status" value="1"/>
</dbReference>
<dbReference type="VEuPathDB" id="FungiDB:FOC4_g10001946"/>
<gene>
    <name evidence="6" type="ORF">FRV6_13014</name>
</gene>
<evidence type="ECO:0000256" key="3">
    <source>
        <dbReference type="ARBA" id="ARBA00022827"/>
    </source>
</evidence>
<dbReference type="InterPro" id="IPR016166">
    <property type="entry name" value="FAD-bd_PCMH"/>
</dbReference>
<dbReference type="VEuPathDB" id="FungiDB:FOIG_15704"/>
<dbReference type="InterPro" id="IPR050416">
    <property type="entry name" value="FAD-linked_Oxidoreductase"/>
</dbReference>
<dbReference type="Pfam" id="PF01565">
    <property type="entry name" value="FAD_binding_4"/>
    <property type="match status" value="1"/>
</dbReference>
<comment type="similarity">
    <text evidence="1">Belongs to the oxygen-dependent FAD-linked oxidoreductase family.</text>
</comment>
<name>A0A2H3U039_FUSOX</name>